<accession>A0ACA9N5V1</accession>
<feature type="non-terminal residue" evidence="1">
    <location>
        <position position="297"/>
    </location>
</feature>
<organism evidence="1 2">
    <name type="scientific">Scutellospora calospora</name>
    <dbReference type="NCBI Taxonomy" id="85575"/>
    <lineage>
        <taxon>Eukaryota</taxon>
        <taxon>Fungi</taxon>
        <taxon>Fungi incertae sedis</taxon>
        <taxon>Mucoromycota</taxon>
        <taxon>Glomeromycotina</taxon>
        <taxon>Glomeromycetes</taxon>
        <taxon>Diversisporales</taxon>
        <taxon>Gigasporaceae</taxon>
        <taxon>Scutellospora</taxon>
    </lineage>
</organism>
<comment type="caution">
    <text evidence="1">The sequence shown here is derived from an EMBL/GenBank/DDBJ whole genome shotgun (WGS) entry which is preliminary data.</text>
</comment>
<dbReference type="Proteomes" id="UP000789860">
    <property type="component" value="Unassembled WGS sequence"/>
</dbReference>
<protein>
    <submittedName>
        <fullName evidence="1">11518_t:CDS:1</fullName>
    </submittedName>
</protein>
<sequence length="297" mass="32902">KKLQEKKNRVKKEMDNESVIQSTEVTNKSAGKKSAEGVPKNGKSNAGGEKNRKATEILQDGTNIKQTPGDISGSPEVPPTIEQSSMAAFVAGVSPAQMQTKLREIKKNVTNKLGKITNYWNRNEVHNSVLLTLNKMNIPAAIEKFVADNVQRILAKTPVIDSIVKGVSKAFRPVIEETFRENFTTVLIPSYQKATNVMFEQITATFEADLQDITHKSTQVFSYSNMESVGDQNTLARLQTSLEHLTLSTSGLEVSNNSAIDRVLEAHNYEDAFVAVSIKFILVIELLDFLRSKFLSL</sequence>
<proteinExistence type="predicted"/>
<gene>
    <name evidence="1" type="ORF">SCALOS_LOCUS8179</name>
</gene>
<dbReference type="EMBL" id="CAJVPM010020844">
    <property type="protein sequence ID" value="CAG8637058.1"/>
    <property type="molecule type" value="Genomic_DNA"/>
</dbReference>
<reference evidence="1" key="1">
    <citation type="submission" date="2021-06" db="EMBL/GenBank/DDBJ databases">
        <authorList>
            <person name="Kallberg Y."/>
            <person name="Tangrot J."/>
            <person name="Rosling A."/>
        </authorList>
    </citation>
    <scope>NUCLEOTIDE SEQUENCE</scope>
    <source>
        <strain evidence="1">AU212A</strain>
    </source>
</reference>
<feature type="non-terminal residue" evidence="1">
    <location>
        <position position="1"/>
    </location>
</feature>
<keyword evidence="2" id="KW-1185">Reference proteome</keyword>
<name>A0ACA9N5V1_9GLOM</name>
<evidence type="ECO:0000313" key="2">
    <source>
        <dbReference type="Proteomes" id="UP000789860"/>
    </source>
</evidence>
<evidence type="ECO:0000313" key="1">
    <source>
        <dbReference type="EMBL" id="CAG8637058.1"/>
    </source>
</evidence>